<dbReference type="eggNOG" id="COG2340">
    <property type="taxonomic scope" value="Bacteria"/>
</dbReference>
<feature type="domain" description="SCP" evidence="2">
    <location>
        <begin position="78"/>
        <end position="203"/>
    </location>
</feature>
<keyword evidence="1" id="KW-0472">Membrane</keyword>
<feature type="transmembrane region" description="Helical" evidence="1">
    <location>
        <begin position="20"/>
        <end position="37"/>
    </location>
</feature>
<dbReference type="Pfam" id="PF00188">
    <property type="entry name" value="CAP"/>
    <property type="match status" value="1"/>
</dbReference>
<sequence>MMARYPRRRYLQLSGKRVNLQVILSVSLIVGFLLIGARDFFALENGKGGSDWRIGVSSIGVLDAHQPRSLIENRALALRLVNRDRQLNGLSPLVEDALLAQAAQLHAQDMLTRRYYAHETPEGKTPTDRFSRLGGQGGVGENIMQQTGAPGVVLSYRLIEKFQKSWMYSPGHRFNLLTPSYSRFGYGIAADPFTGRVYSVQNFSH</sequence>
<evidence type="ECO:0000313" key="3">
    <source>
        <dbReference type="EMBL" id="AFY29155.1"/>
    </source>
</evidence>
<dbReference type="Gene3D" id="3.40.33.10">
    <property type="entry name" value="CAP"/>
    <property type="match status" value="1"/>
</dbReference>
<reference evidence="4" key="1">
    <citation type="journal article" date="2013" name="Proc. Natl. Acad. Sci. U.S.A.">
        <title>Improving the coverage of the cyanobacterial phylum using diversity-driven genome sequencing.</title>
        <authorList>
            <person name="Shih P.M."/>
            <person name="Wu D."/>
            <person name="Latifi A."/>
            <person name="Axen S.D."/>
            <person name="Fewer D.P."/>
            <person name="Talla E."/>
            <person name="Calteau A."/>
            <person name="Cai F."/>
            <person name="Tandeau de Marsac N."/>
            <person name="Rippka R."/>
            <person name="Herdman M."/>
            <person name="Sivonen K."/>
            <person name="Coursin T."/>
            <person name="Laurent T."/>
            <person name="Goodwin L."/>
            <person name="Nolan M."/>
            <person name="Davenport K.W."/>
            <person name="Han C.S."/>
            <person name="Rubin E.M."/>
            <person name="Eisen J.A."/>
            <person name="Woyke T."/>
            <person name="Gugger M."/>
            <person name="Kerfeld C.A."/>
        </authorList>
    </citation>
    <scope>NUCLEOTIDE SEQUENCE [LARGE SCALE GENOMIC DNA]</scope>
    <source>
        <strain evidence="4">ATCC 27147 / PCC 6307</strain>
    </source>
</reference>
<evidence type="ECO:0000259" key="2">
    <source>
        <dbReference type="Pfam" id="PF00188"/>
    </source>
</evidence>
<dbReference type="PANTHER" id="PTHR31157:SF1">
    <property type="entry name" value="SCP DOMAIN-CONTAINING PROTEIN"/>
    <property type="match status" value="1"/>
</dbReference>
<organism evidence="3 4">
    <name type="scientific">Cyanobium gracile (strain ATCC 27147 / PCC 6307)</name>
    <dbReference type="NCBI Taxonomy" id="292564"/>
    <lineage>
        <taxon>Bacteria</taxon>
        <taxon>Bacillati</taxon>
        <taxon>Cyanobacteriota</taxon>
        <taxon>Cyanophyceae</taxon>
        <taxon>Synechococcales</taxon>
        <taxon>Prochlorococcaceae</taxon>
        <taxon>Cyanobium</taxon>
    </lineage>
</organism>
<dbReference type="HOGENOM" id="CLU_1401853_0_0_3"/>
<evidence type="ECO:0000313" key="4">
    <source>
        <dbReference type="Proteomes" id="UP000010388"/>
    </source>
</evidence>
<keyword evidence="1" id="KW-1133">Transmembrane helix</keyword>
<accession>K9P7R3</accession>
<proteinExistence type="predicted"/>
<name>K9P7R3_CYAGP</name>
<gene>
    <name evidence="3" type="ordered locus">Cyagr_2032</name>
</gene>
<dbReference type="STRING" id="292564.Cyagr_2032"/>
<dbReference type="InterPro" id="IPR035940">
    <property type="entry name" value="CAP_sf"/>
</dbReference>
<dbReference type="CDD" id="cd05379">
    <property type="entry name" value="CAP_bacterial"/>
    <property type="match status" value="1"/>
</dbReference>
<dbReference type="PANTHER" id="PTHR31157">
    <property type="entry name" value="SCP DOMAIN-CONTAINING PROTEIN"/>
    <property type="match status" value="1"/>
</dbReference>
<dbReference type="InterPro" id="IPR014044">
    <property type="entry name" value="CAP_dom"/>
</dbReference>
<evidence type="ECO:0000256" key="1">
    <source>
        <dbReference type="SAM" id="Phobius"/>
    </source>
</evidence>
<dbReference type="SUPFAM" id="SSF55797">
    <property type="entry name" value="PR-1-like"/>
    <property type="match status" value="1"/>
</dbReference>
<dbReference type="AlphaFoldDB" id="K9P7R3"/>
<dbReference type="EMBL" id="CP003495">
    <property type="protein sequence ID" value="AFY29155.1"/>
    <property type="molecule type" value="Genomic_DNA"/>
</dbReference>
<dbReference type="Proteomes" id="UP000010388">
    <property type="component" value="Chromosome"/>
</dbReference>
<dbReference type="KEGG" id="cgc:Cyagr_2032"/>
<protein>
    <submittedName>
        <fullName evidence="3">Cysteine-rich secretory protein family</fullName>
    </submittedName>
</protein>
<keyword evidence="1" id="KW-0812">Transmembrane</keyword>